<keyword evidence="5 8" id="KW-0326">Glycosidase</keyword>
<dbReference type="InterPro" id="IPR018247">
    <property type="entry name" value="EF_Hand_1_Ca_BS"/>
</dbReference>
<proteinExistence type="inferred from homology"/>
<evidence type="ECO:0000256" key="5">
    <source>
        <dbReference type="ARBA" id="ARBA00023295"/>
    </source>
</evidence>
<dbReference type="InterPro" id="IPR008928">
    <property type="entry name" value="6-hairpin_glycosidase_sf"/>
</dbReference>
<keyword evidence="6" id="KW-0624">Polysaccharide degradation</keyword>
<dbReference type="eggNOG" id="COG5297">
    <property type="taxonomic scope" value="Bacteria"/>
</dbReference>
<dbReference type="InterPro" id="IPR016134">
    <property type="entry name" value="Dockerin_dom"/>
</dbReference>
<keyword evidence="4" id="KW-0119">Carbohydrate metabolism</keyword>
<dbReference type="Pfam" id="PF00759">
    <property type="entry name" value="Glyco_hydro_9"/>
    <property type="match status" value="1"/>
</dbReference>
<comment type="caution">
    <text evidence="8">The sequence shown here is derived from an EMBL/GenBank/DDBJ whole genome shotgun (WGS) entry which is preliminary data.</text>
</comment>
<dbReference type="Pfam" id="PF02927">
    <property type="entry name" value="CelD_N"/>
    <property type="match status" value="1"/>
</dbReference>
<keyword evidence="2 8" id="KW-0378">Hydrolase</keyword>
<dbReference type="SUPFAM" id="SSF81296">
    <property type="entry name" value="E set domains"/>
    <property type="match status" value="1"/>
</dbReference>
<dbReference type="SUPFAM" id="SSF48208">
    <property type="entry name" value="Six-hairpin glycosidases"/>
    <property type="match status" value="1"/>
</dbReference>
<dbReference type="SUPFAM" id="SSF63446">
    <property type="entry name" value="Type I dockerin domain"/>
    <property type="match status" value="1"/>
</dbReference>
<sequence>MPSIIKKSSGGINMRKKMLVIGMTLLTMFAAKISCSAYELLQTTDFKSGISLPWHISESDEKNSYSFVKDGKYTVHIDQKGTNNWDVQIRHREISIYKGHNYTVKFSLTATKGCKVYAKIGDQRDPYWEAWNNNWTPFNVTANEVLTVSQKFTAEKDSKDAEFSFLLGGNLAGELPYEINFISMSLQDEAKPPVTPFPTPPRNIRVNQLGYLPNAAKKATLKIDSGGSSTKWDLKNSSGTVVASGTTTTFGSHSGSSWPDHAAGENLQIIDFSSYTTPGKGYQLVAGSATSFLFDIGTDIYSYMKYDALKYFYHARSGTEIKMPYCIENRWSRPAGHAKDIAVPVSVEGYVGPESVDATGGWYDAGDHGKYMVNGGLALWILQNQYEHSKKYGVDDIFGDGKMNIPESGNKINDLLDESRWEMEWMLKMQIPEGYDRAGMAIHKMGDDLWTGLATRPDQDKQKRVYYPPTTAATLNLAACAAQAARIWKDIDPDFSDKCMAAAERAYKAAKANPAIFYPYQVDTGTYTYGDNYVEDDFYWAACEMYVTTNDKEYFADLKGYKESQKMPIVLTGEFKGMGGCFDRCATGGLGTLTLVLHKEQEFPQAVASIKEAADNCIEIQKEEGYGIPLAEAEYINNFAGANEKITGYPWDSNTYVVNKAIVLAYAFDLSGASKYFYGMTEAIDYLMGRNPLIQCYVSGYGENPLKYPHHRFFCPQMDPSFPSVPPGFLTGGPNSGCQDPYVASLGLKINRAPAQKCYVDNEESWSTNEVKINLNAALSWVTYYVDVIETIHQLEIIKPTIEPTQSYIIEDINKDGCVNMVDVVLLAKVFALTKVDTGYDIKCDLNNDGTINMSDIVKLAQKFGYIYKL</sequence>
<dbReference type="PROSITE" id="PS00018">
    <property type="entry name" value="EF_HAND_1"/>
    <property type="match status" value="2"/>
</dbReference>
<dbReference type="PROSITE" id="PS00448">
    <property type="entry name" value="CLOS_CELLULOSOME_RPT"/>
    <property type="match status" value="1"/>
</dbReference>
<keyword evidence="3" id="KW-0136">Cellulose degradation</keyword>
<dbReference type="InterPro" id="IPR012341">
    <property type="entry name" value="6hp_glycosidase-like_sf"/>
</dbReference>
<dbReference type="InterPro" id="IPR014756">
    <property type="entry name" value="Ig_E-set"/>
</dbReference>
<dbReference type="InterPro" id="IPR013783">
    <property type="entry name" value="Ig-like_fold"/>
</dbReference>
<dbReference type="InterPro" id="IPR004197">
    <property type="entry name" value="Cellulase_Ig-like"/>
</dbReference>
<dbReference type="STRING" id="398512.Bccel_2732"/>
<evidence type="ECO:0000256" key="2">
    <source>
        <dbReference type="ARBA" id="ARBA00022801"/>
    </source>
</evidence>
<dbReference type="Gene3D" id="1.10.1330.10">
    <property type="entry name" value="Dockerin domain"/>
    <property type="match status" value="1"/>
</dbReference>
<dbReference type="Pfam" id="PF00404">
    <property type="entry name" value="Dockerin_1"/>
    <property type="match status" value="1"/>
</dbReference>
<evidence type="ECO:0000313" key="9">
    <source>
        <dbReference type="Proteomes" id="UP000036923"/>
    </source>
</evidence>
<dbReference type="PANTHER" id="PTHR22298">
    <property type="entry name" value="ENDO-1,4-BETA-GLUCANASE"/>
    <property type="match status" value="1"/>
</dbReference>
<dbReference type="PROSITE" id="PS51766">
    <property type="entry name" value="DOCKERIN"/>
    <property type="match status" value="1"/>
</dbReference>
<dbReference type="InterPro" id="IPR008979">
    <property type="entry name" value="Galactose-bd-like_sf"/>
</dbReference>
<gene>
    <name evidence="8" type="ORF">Bccel_2732</name>
</gene>
<dbReference type="Gene3D" id="1.50.10.10">
    <property type="match status" value="1"/>
</dbReference>
<protein>
    <submittedName>
        <fullName evidence="8">Cellulose 1,4-beta-cellobiosidase</fullName>
        <ecNumber evidence="8">3.2.1.91</ecNumber>
    </submittedName>
</protein>
<reference evidence="9" key="1">
    <citation type="submission" date="2015-07" db="EMBL/GenBank/DDBJ databases">
        <title>Near-Complete Genome Sequence of the Cellulolytic Bacterium Bacteroides (Pseudobacteroides) cellulosolvens ATCC 35603.</title>
        <authorList>
            <person name="Dassa B."/>
            <person name="Utturkar S.M."/>
            <person name="Klingeman D.M."/>
            <person name="Hurt R.A."/>
            <person name="Keller M."/>
            <person name="Xu J."/>
            <person name="Reddy Y.H.K."/>
            <person name="Borovok I."/>
            <person name="Grinberg I.R."/>
            <person name="Lamed R."/>
            <person name="Zhivin O."/>
            <person name="Bayer E.A."/>
            <person name="Brown S.D."/>
        </authorList>
    </citation>
    <scope>NUCLEOTIDE SEQUENCE [LARGE SCALE GENOMIC DNA]</scope>
    <source>
        <strain evidence="9">DSM 2933</strain>
    </source>
</reference>
<dbReference type="Gene3D" id="2.60.120.260">
    <property type="entry name" value="Galactose-binding domain-like"/>
    <property type="match status" value="1"/>
</dbReference>
<dbReference type="Pfam" id="PF02018">
    <property type="entry name" value="CBM_4_9"/>
    <property type="match status" value="1"/>
</dbReference>
<feature type="domain" description="Dockerin" evidence="7">
    <location>
        <begin position="806"/>
        <end position="870"/>
    </location>
</feature>
<dbReference type="CDD" id="cd02850">
    <property type="entry name" value="E_set_Cellulase_N"/>
    <property type="match status" value="1"/>
</dbReference>
<name>A0A0L6JNQ3_9FIRM</name>
<dbReference type="InterPro" id="IPR003305">
    <property type="entry name" value="CenC_carb-bd"/>
</dbReference>
<dbReference type="EC" id="3.2.1.91" evidence="8"/>
<evidence type="ECO:0000256" key="6">
    <source>
        <dbReference type="ARBA" id="ARBA00023326"/>
    </source>
</evidence>
<evidence type="ECO:0000256" key="1">
    <source>
        <dbReference type="ARBA" id="ARBA00007072"/>
    </source>
</evidence>
<keyword evidence="9" id="KW-1185">Reference proteome</keyword>
<dbReference type="InterPro" id="IPR036439">
    <property type="entry name" value="Dockerin_dom_sf"/>
</dbReference>
<accession>A0A0L6JNQ3</accession>
<dbReference type="GO" id="GO:0008810">
    <property type="term" value="F:cellulase activity"/>
    <property type="evidence" value="ECO:0007669"/>
    <property type="project" value="InterPro"/>
</dbReference>
<dbReference type="EMBL" id="LGTC01000001">
    <property type="protein sequence ID" value="KNY27461.1"/>
    <property type="molecule type" value="Genomic_DNA"/>
</dbReference>
<dbReference type="InterPro" id="IPR002105">
    <property type="entry name" value="Dockerin_1_rpt"/>
</dbReference>
<comment type="similarity">
    <text evidence="1">Belongs to the glycosyl hydrolase 9 (cellulase E) family.</text>
</comment>
<dbReference type="GO" id="GO:0016162">
    <property type="term" value="F:cellulose 1,4-beta-cellobiosidase activity"/>
    <property type="evidence" value="ECO:0007669"/>
    <property type="project" value="UniProtKB-EC"/>
</dbReference>
<evidence type="ECO:0000256" key="3">
    <source>
        <dbReference type="ARBA" id="ARBA00023001"/>
    </source>
</evidence>
<dbReference type="InterPro" id="IPR001701">
    <property type="entry name" value="Glyco_hydro_9"/>
</dbReference>
<evidence type="ECO:0000313" key="8">
    <source>
        <dbReference type="EMBL" id="KNY27461.1"/>
    </source>
</evidence>
<dbReference type="Proteomes" id="UP000036923">
    <property type="component" value="Unassembled WGS sequence"/>
</dbReference>
<evidence type="ECO:0000256" key="4">
    <source>
        <dbReference type="ARBA" id="ARBA00023277"/>
    </source>
</evidence>
<dbReference type="AlphaFoldDB" id="A0A0L6JNQ3"/>
<dbReference type="SUPFAM" id="SSF49785">
    <property type="entry name" value="Galactose-binding domain-like"/>
    <property type="match status" value="1"/>
</dbReference>
<dbReference type="CDD" id="cd14254">
    <property type="entry name" value="Dockerin_II"/>
    <property type="match status" value="1"/>
</dbReference>
<dbReference type="GO" id="GO:0030245">
    <property type="term" value="P:cellulose catabolic process"/>
    <property type="evidence" value="ECO:0007669"/>
    <property type="project" value="UniProtKB-KW"/>
</dbReference>
<organism evidence="8 9">
    <name type="scientific">Pseudobacteroides cellulosolvens ATCC 35603 = DSM 2933</name>
    <dbReference type="NCBI Taxonomy" id="398512"/>
    <lineage>
        <taxon>Bacteria</taxon>
        <taxon>Bacillati</taxon>
        <taxon>Bacillota</taxon>
        <taxon>Clostridia</taxon>
        <taxon>Eubacteriales</taxon>
        <taxon>Oscillospiraceae</taxon>
        <taxon>Pseudobacteroides</taxon>
    </lineage>
</organism>
<evidence type="ECO:0000259" key="7">
    <source>
        <dbReference type="PROSITE" id="PS51766"/>
    </source>
</evidence>
<dbReference type="Gene3D" id="2.60.40.10">
    <property type="entry name" value="Immunoglobulins"/>
    <property type="match status" value="1"/>
</dbReference>